<dbReference type="UniPathway" id="UPA00034">
    <property type="reaction ID" value="UER00027"/>
</dbReference>
<evidence type="ECO:0000313" key="11">
    <source>
        <dbReference type="EMBL" id="HFB55220.1"/>
    </source>
</evidence>
<dbReference type="InterPro" id="IPR022643">
    <property type="entry name" value="De-COase2_C"/>
</dbReference>
<feature type="binding site" evidence="5">
    <location>
        <position position="347"/>
    </location>
    <ligand>
        <name>substrate</name>
    </ligand>
</feature>
<dbReference type="GO" id="GO:0009089">
    <property type="term" value="P:lysine biosynthetic process via diaminopimelate"/>
    <property type="evidence" value="ECO:0007669"/>
    <property type="project" value="UniProtKB-UniRule"/>
</dbReference>
<dbReference type="PRINTS" id="PR01179">
    <property type="entry name" value="ODADCRBXLASE"/>
</dbReference>
<keyword evidence="3 5" id="KW-0663">Pyridoxal phosphate</keyword>
<dbReference type="InterPro" id="IPR000183">
    <property type="entry name" value="Orn/DAP/Arg_de-COase"/>
</dbReference>
<feature type="domain" description="Orn/DAP/Arg decarboxylase 2 C-terminal" evidence="9">
    <location>
        <begin position="30"/>
        <end position="373"/>
    </location>
</feature>
<dbReference type="InterPro" id="IPR009006">
    <property type="entry name" value="Ala_racemase/Decarboxylase_C"/>
</dbReference>
<feature type="binding site" evidence="5">
    <location>
        <position position="318"/>
    </location>
    <ligand>
        <name>substrate</name>
    </ligand>
</feature>
<comment type="pathway">
    <text evidence="5 8">Amino-acid biosynthesis; L-lysine biosynthesis via DAP pathway; L-lysine from DL-2,6-diaminopimelate: step 1/1.</text>
</comment>
<keyword evidence="5 8" id="KW-0457">Lysine biosynthesis</keyword>
<evidence type="ECO:0000256" key="7">
    <source>
        <dbReference type="PIRSR" id="PIRSR600183-50"/>
    </source>
</evidence>
<comment type="catalytic activity">
    <reaction evidence="5 8">
        <text>meso-2,6-diaminopimelate + H(+) = L-lysine + CO2</text>
        <dbReference type="Rhea" id="RHEA:15101"/>
        <dbReference type="ChEBI" id="CHEBI:15378"/>
        <dbReference type="ChEBI" id="CHEBI:16526"/>
        <dbReference type="ChEBI" id="CHEBI:32551"/>
        <dbReference type="ChEBI" id="CHEBI:57791"/>
        <dbReference type="EC" id="4.1.1.20"/>
    </reaction>
</comment>
<dbReference type="Pfam" id="PF02784">
    <property type="entry name" value="Orn_Arg_deC_N"/>
    <property type="match status" value="1"/>
</dbReference>
<dbReference type="Pfam" id="PF00278">
    <property type="entry name" value="Orn_DAP_Arg_deC"/>
    <property type="match status" value="1"/>
</dbReference>
<comment type="subunit">
    <text evidence="5">Homodimer.</text>
</comment>
<keyword evidence="5" id="KW-0028">Amino-acid biosynthesis</keyword>
<dbReference type="HAMAP" id="MF_02120">
    <property type="entry name" value="LysA"/>
    <property type="match status" value="1"/>
</dbReference>
<dbReference type="PRINTS" id="PR01181">
    <property type="entry name" value="DAPDCRBXLASE"/>
</dbReference>
<feature type="binding site" evidence="5">
    <location>
        <position position="314"/>
    </location>
    <ligand>
        <name>substrate</name>
    </ligand>
</feature>
<feature type="binding site" evidence="5">
    <location>
        <position position="278"/>
    </location>
    <ligand>
        <name>substrate</name>
    </ligand>
</feature>
<dbReference type="InterPro" id="IPR002986">
    <property type="entry name" value="DAP_deCOOHase_LysA"/>
</dbReference>
<dbReference type="FunFam" id="3.20.20.10:FF:000003">
    <property type="entry name" value="Diaminopimelate decarboxylase"/>
    <property type="match status" value="1"/>
</dbReference>
<dbReference type="InterPro" id="IPR029066">
    <property type="entry name" value="PLP-binding_barrel"/>
</dbReference>
<evidence type="ECO:0000256" key="2">
    <source>
        <dbReference type="ARBA" id="ARBA00022793"/>
    </source>
</evidence>
<accession>A0A7C3CBX6</accession>
<dbReference type="CDD" id="cd06828">
    <property type="entry name" value="PLPDE_III_DapDC"/>
    <property type="match status" value="1"/>
</dbReference>
<reference evidence="11" key="1">
    <citation type="journal article" date="2020" name="mSystems">
        <title>Genome- and Community-Level Interaction Insights into Carbon Utilization and Element Cycling Functions of Hydrothermarchaeota in Hydrothermal Sediment.</title>
        <authorList>
            <person name="Zhou Z."/>
            <person name="Liu Y."/>
            <person name="Xu W."/>
            <person name="Pan J."/>
            <person name="Luo Z.H."/>
            <person name="Li M."/>
        </authorList>
    </citation>
    <scope>NUCLEOTIDE SEQUENCE [LARGE SCALE GENOMIC DNA]</scope>
    <source>
        <strain evidence="11">HyVt-489</strain>
    </source>
</reference>
<keyword evidence="2 5" id="KW-0210">Decarboxylase</keyword>
<evidence type="ECO:0000256" key="1">
    <source>
        <dbReference type="ARBA" id="ARBA00001933"/>
    </source>
</evidence>
<comment type="caution">
    <text evidence="11">The sequence shown here is derived from an EMBL/GenBank/DDBJ whole genome shotgun (WGS) entry which is preliminary data.</text>
</comment>
<feature type="binding site" evidence="5">
    <location>
        <position position="375"/>
    </location>
    <ligand>
        <name>substrate</name>
    </ligand>
</feature>
<evidence type="ECO:0000256" key="8">
    <source>
        <dbReference type="RuleBase" id="RU003738"/>
    </source>
</evidence>
<organism evidence="11">
    <name type="scientific">Hellea balneolensis</name>
    <dbReference type="NCBI Taxonomy" id="287478"/>
    <lineage>
        <taxon>Bacteria</taxon>
        <taxon>Pseudomonadati</taxon>
        <taxon>Pseudomonadota</taxon>
        <taxon>Alphaproteobacteria</taxon>
        <taxon>Maricaulales</taxon>
        <taxon>Robiginitomaculaceae</taxon>
        <taxon>Hellea</taxon>
    </lineage>
</organism>
<dbReference type="AlphaFoldDB" id="A0A7C3CBX6"/>
<dbReference type="Proteomes" id="UP000886042">
    <property type="component" value="Unassembled WGS sequence"/>
</dbReference>
<dbReference type="PANTHER" id="PTHR43727:SF2">
    <property type="entry name" value="GROUP IV DECARBOXYLASE"/>
    <property type="match status" value="1"/>
</dbReference>
<keyword evidence="4 5" id="KW-0456">Lyase</keyword>
<dbReference type="InterPro" id="IPR022644">
    <property type="entry name" value="De-COase2_N"/>
</dbReference>
<evidence type="ECO:0000256" key="3">
    <source>
        <dbReference type="ARBA" id="ARBA00022898"/>
    </source>
</evidence>
<evidence type="ECO:0000259" key="10">
    <source>
        <dbReference type="Pfam" id="PF02784"/>
    </source>
</evidence>
<dbReference type="NCBIfam" id="TIGR01048">
    <property type="entry name" value="lysA"/>
    <property type="match status" value="1"/>
</dbReference>
<dbReference type="EC" id="4.1.1.20" evidence="5 6"/>
<dbReference type="PANTHER" id="PTHR43727">
    <property type="entry name" value="DIAMINOPIMELATE DECARBOXYLASE"/>
    <property type="match status" value="1"/>
</dbReference>
<dbReference type="GO" id="GO:0008836">
    <property type="term" value="F:diaminopimelate decarboxylase activity"/>
    <property type="evidence" value="ECO:0007669"/>
    <property type="project" value="UniProtKB-UniRule"/>
</dbReference>
<evidence type="ECO:0000256" key="4">
    <source>
        <dbReference type="ARBA" id="ARBA00023239"/>
    </source>
</evidence>
<feature type="binding site" evidence="5">
    <location>
        <position position="239"/>
    </location>
    <ligand>
        <name>pyridoxal 5'-phosphate</name>
        <dbReference type="ChEBI" id="CHEBI:597326"/>
    </ligand>
</feature>
<evidence type="ECO:0000256" key="5">
    <source>
        <dbReference type="HAMAP-Rule" id="MF_02120"/>
    </source>
</evidence>
<feature type="active site" description="Proton donor" evidence="7">
    <location>
        <position position="346"/>
    </location>
</feature>
<gene>
    <name evidence="5 11" type="primary">lysA</name>
    <name evidence="11" type="ORF">ENJ46_04775</name>
</gene>
<dbReference type="EMBL" id="DRMN01000315">
    <property type="protein sequence ID" value="HFB55220.1"/>
    <property type="molecule type" value="Genomic_DNA"/>
</dbReference>
<comment type="similarity">
    <text evidence="5">Belongs to the Orn/Lys/Arg decarboxylase class-II family. LysA subfamily.</text>
</comment>
<feature type="domain" description="Orn/DAP/Arg decarboxylase 2 N-terminal" evidence="10">
    <location>
        <begin position="36"/>
        <end position="281"/>
    </location>
</feature>
<dbReference type="Gene3D" id="2.40.37.10">
    <property type="entry name" value="Lyase, Ornithine Decarboxylase, Chain A, domain 1"/>
    <property type="match status" value="1"/>
</dbReference>
<evidence type="ECO:0000259" key="9">
    <source>
        <dbReference type="Pfam" id="PF00278"/>
    </source>
</evidence>
<feature type="modified residue" description="N6-(pyridoxal phosphate)lysine" evidence="5 7">
    <location>
        <position position="60"/>
    </location>
</feature>
<feature type="binding site" evidence="5">
    <location>
        <begin position="275"/>
        <end position="278"/>
    </location>
    <ligand>
        <name>pyridoxal 5'-phosphate</name>
        <dbReference type="ChEBI" id="CHEBI:597326"/>
    </ligand>
</feature>
<sequence length="421" mass="45988">MNHFQYKNGQLYAEDVPLSRIAQDVGTPVYVYSTATFTRHFNAYIEAVKNLDHLLAYSVKANSNLAVLTLLAKLGAGADVVSGGELVRALRAGIDPQKIVFSGVGKTEDEMRAALDVGIYQFNVESVSELLALSRVATDMGRTAPVALRINPDVDAGGHEKISTGKAENKFGIDIRLAREAYDKIRDLPGVEVQGVDMHIGSQIVDLPPFERAMDKILDLVKTLRADGHKIQNYDLGGGLGISYDNTNNAPPLPSAYGEMVARKIKGHDLKVIFEPGRSIAGNAGVLLSKIQYIKSGGARTFMILDAAMNDLIRPALYGAHHDVEPVIPPSPNAQSVDYDIVGPVCETGDTFATLRPLPEMHENDLVIIRSAGAYGAVQSCEYNTRPLVPEELVSEDRYAVIRIRPRLEDMLKRENIPDWI</sequence>
<comment type="function">
    <text evidence="5">Specifically catalyzes the decarboxylation of meso-diaminopimelate (meso-DAP) to L-lysine.</text>
</comment>
<comment type="cofactor">
    <cofactor evidence="1 5 7 8">
        <name>pyridoxal 5'-phosphate</name>
        <dbReference type="ChEBI" id="CHEBI:597326"/>
    </cofactor>
</comment>
<dbReference type="Gene3D" id="3.20.20.10">
    <property type="entry name" value="Alanine racemase"/>
    <property type="match status" value="1"/>
</dbReference>
<dbReference type="SUPFAM" id="SSF51419">
    <property type="entry name" value="PLP-binding barrel"/>
    <property type="match status" value="1"/>
</dbReference>
<feature type="binding site" evidence="5">
    <location>
        <position position="375"/>
    </location>
    <ligand>
        <name>pyridoxal 5'-phosphate</name>
        <dbReference type="ChEBI" id="CHEBI:597326"/>
    </ligand>
</feature>
<dbReference type="GO" id="GO:0030170">
    <property type="term" value="F:pyridoxal phosphate binding"/>
    <property type="evidence" value="ECO:0007669"/>
    <property type="project" value="UniProtKB-UniRule"/>
</dbReference>
<dbReference type="SUPFAM" id="SSF50621">
    <property type="entry name" value="Alanine racemase C-terminal domain-like"/>
    <property type="match status" value="1"/>
</dbReference>
<proteinExistence type="inferred from homology"/>
<name>A0A7C3CBX6_9PROT</name>
<evidence type="ECO:0000256" key="6">
    <source>
        <dbReference type="NCBIfam" id="TIGR01048"/>
    </source>
</evidence>
<protein>
    <recommendedName>
        <fullName evidence="5 6">Diaminopimelate decarboxylase</fullName>
        <shortName evidence="5">DAP decarboxylase</shortName>
        <shortName evidence="5">DAPDC</shortName>
        <ecNumber evidence="5 6">4.1.1.20</ecNumber>
    </recommendedName>
</protein>